<name>A0A481W6U2_9CAUD</name>
<evidence type="ECO:0000313" key="3">
    <source>
        <dbReference type="Proteomes" id="UP000292160"/>
    </source>
</evidence>
<evidence type="ECO:0000313" key="2">
    <source>
        <dbReference type="EMBL" id="QBJ04121.1"/>
    </source>
</evidence>
<dbReference type="SUPFAM" id="SSF53187">
    <property type="entry name" value="Zn-dependent exopeptidases"/>
    <property type="match status" value="1"/>
</dbReference>
<accession>A0A481W6U2</accession>
<keyword evidence="3" id="KW-1185">Reference proteome</keyword>
<dbReference type="KEGG" id="vg:65071990"/>
<dbReference type="Pfam" id="PF01520">
    <property type="entry name" value="Amidase_3"/>
    <property type="match status" value="1"/>
</dbReference>
<evidence type="ECO:0000259" key="1">
    <source>
        <dbReference type="Pfam" id="PF01520"/>
    </source>
</evidence>
<reference evidence="2 3" key="1">
    <citation type="submission" date="2019-02" db="EMBL/GenBank/DDBJ databases">
        <title>Genomic, morphological and functional characterisation of novel bacteriophage Fnu1 capable of disrupt Fusobacterium nucleatum biofilm.</title>
        <authorList>
            <person name="Kabwe M."/>
            <person name="Brown T.L."/>
            <person name="Dashper S."/>
            <person name="Speirs L."/>
            <person name="Ku H."/>
            <person name="Petrovski S."/>
            <person name="Chan H.T."/>
            <person name="Lock P."/>
            <person name="Tucci J."/>
        </authorList>
    </citation>
    <scope>NUCLEOTIDE SEQUENCE [LARGE SCALE GENOMIC DNA]</scope>
</reference>
<feature type="domain" description="MurNAc-LAA" evidence="1">
    <location>
        <begin position="6"/>
        <end position="167"/>
    </location>
</feature>
<dbReference type="EMBL" id="MK554696">
    <property type="protein sequence ID" value="QBJ04121.1"/>
    <property type="molecule type" value="Genomic_DNA"/>
</dbReference>
<protein>
    <submittedName>
        <fullName evidence="2">N-acetylmuramoyl-L-alanine amidase</fullName>
    </submittedName>
</protein>
<dbReference type="Proteomes" id="UP000292160">
    <property type="component" value="Segment"/>
</dbReference>
<dbReference type="InterPro" id="IPR002508">
    <property type="entry name" value="MurNAc-LAA_cat"/>
</dbReference>
<dbReference type="RefSeq" id="YP_010082982.1">
    <property type="nucleotide sequence ID" value="NC_055035.1"/>
</dbReference>
<dbReference type="GO" id="GO:0008745">
    <property type="term" value="F:N-acetylmuramoyl-L-alanine amidase activity"/>
    <property type="evidence" value="ECO:0007669"/>
    <property type="project" value="InterPro"/>
</dbReference>
<dbReference type="SMR" id="A0A481W6U2"/>
<organism evidence="2 3">
    <name type="scientific">Fusobacterium phage Fnu1</name>
    <dbReference type="NCBI Taxonomy" id="2530024"/>
    <lineage>
        <taxon>Viruses</taxon>
        <taxon>Duplodnaviria</taxon>
        <taxon>Heunggongvirae</taxon>
        <taxon>Uroviricota</taxon>
        <taxon>Caudoviricetes</taxon>
        <taxon>Latrobevirus</taxon>
        <taxon>Latrobevirus FNU1</taxon>
    </lineage>
</organism>
<dbReference type="Gene3D" id="3.40.630.40">
    <property type="entry name" value="Zn-dependent exopeptidases"/>
    <property type="match status" value="1"/>
</dbReference>
<sequence>MEKETVVLIVGHNSVSKGAYSNILNMSEYDYNLEVANKVLVRQNELKYNIRVLFRKPNPSYSYQMKELLGELDKEIYKVAVELHFNAPAKIDDTETQGALALCYYKNEKAKEIINKYFEAIKKYRPNHIIRGIIPSKTEKDRGGYGICNSKGTYILVEPFFANNKENVLSVNEYVEVLITFINSL</sequence>
<proteinExistence type="predicted"/>
<dbReference type="GeneID" id="65071990"/>
<dbReference type="GO" id="GO:0009253">
    <property type="term" value="P:peptidoglycan catabolic process"/>
    <property type="evidence" value="ECO:0007669"/>
    <property type="project" value="InterPro"/>
</dbReference>